<dbReference type="KEGG" id="tcd:AAIA72_16225"/>
<dbReference type="GO" id="GO:0035485">
    <property type="term" value="F:adenine/guanine mispair binding"/>
    <property type="evidence" value="ECO:0007669"/>
    <property type="project" value="TreeGrafter"/>
</dbReference>
<dbReference type="SMART" id="SM00525">
    <property type="entry name" value="FES"/>
    <property type="match status" value="1"/>
</dbReference>
<evidence type="ECO:0000256" key="14">
    <source>
        <dbReference type="RuleBase" id="RU365096"/>
    </source>
</evidence>
<comment type="similarity">
    <text evidence="3 14">Belongs to the Nth/MutY family.</text>
</comment>
<evidence type="ECO:0000256" key="6">
    <source>
        <dbReference type="ARBA" id="ARBA00022485"/>
    </source>
</evidence>
<dbReference type="InterPro" id="IPR000445">
    <property type="entry name" value="HhH_motif"/>
</dbReference>
<evidence type="ECO:0000256" key="3">
    <source>
        <dbReference type="ARBA" id="ARBA00008343"/>
    </source>
</evidence>
<dbReference type="NCBIfam" id="TIGR01084">
    <property type="entry name" value="mutY"/>
    <property type="match status" value="1"/>
</dbReference>
<feature type="domain" description="HhH-GPD" evidence="15">
    <location>
        <begin position="40"/>
        <end position="191"/>
    </location>
</feature>
<dbReference type="CDD" id="cd00056">
    <property type="entry name" value="ENDO3c"/>
    <property type="match status" value="1"/>
</dbReference>
<dbReference type="GO" id="GO:0006284">
    <property type="term" value="P:base-excision repair"/>
    <property type="evidence" value="ECO:0007669"/>
    <property type="project" value="UniProtKB-UniRule"/>
</dbReference>
<evidence type="ECO:0000256" key="2">
    <source>
        <dbReference type="ARBA" id="ARBA00002933"/>
    </source>
</evidence>
<evidence type="ECO:0000256" key="11">
    <source>
        <dbReference type="ARBA" id="ARBA00023014"/>
    </source>
</evidence>
<dbReference type="InterPro" id="IPR029119">
    <property type="entry name" value="MutY_C"/>
</dbReference>
<dbReference type="InterPro" id="IPR011257">
    <property type="entry name" value="DNA_glycosylase"/>
</dbReference>
<dbReference type="PROSITE" id="PS00764">
    <property type="entry name" value="ENDONUCLEASE_III_1"/>
    <property type="match status" value="1"/>
</dbReference>
<dbReference type="Pfam" id="PF14815">
    <property type="entry name" value="NUDIX_4"/>
    <property type="match status" value="1"/>
</dbReference>
<protein>
    <recommendedName>
        <fullName evidence="5 14">Adenine DNA glycosylase</fullName>
        <ecNumber evidence="4 14">3.2.2.31</ecNumber>
    </recommendedName>
</protein>
<dbReference type="PANTHER" id="PTHR42944">
    <property type="entry name" value="ADENINE DNA GLYCOSYLASE"/>
    <property type="match status" value="1"/>
</dbReference>
<dbReference type="Gene3D" id="3.90.79.10">
    <property type="entry name" value="Nucleoside Triphosphate Pyrophosphohydrolase"/>
    <property type="match status" value="1"/>
</dbReference>
<dbReference type="EMBL" id="CP154858">
    <property type="protein sequence ID" value="XDT72320.1"/>
    <property type="molecule type" value="Genomic_DNA"/>
</dbReference>
<evidence type="ECO:0000313" key="16">
    <source>
        <dbReference type="EMBL" id="XDT72320.1"/>
    </source>
</evidence>
<proteinExistence type="inferred from homology"/>
<dbReference type="PANTHER" id="PTHR42944:SF1">
    <property type="entry name" value="ADENINE DNA GLYCOSYLASE"/>
    <property type="match status" value="1"/>
</dbReference>
<evidence type="ECO:0000256" key="1">
    <source>
        <dbReference type="ARBA" id="ARBA00000843"/>
    </source>
</evidence>
<dbReference type="FunFam" id="1.10.340.30:FF:000002">
    <property type="entry name" value="Adenine DNA glycosylase"/>
    <property type="match status" value="1"/>
</dbReference>
<dbReference type="GO" id="GO:0006298">
    <property type="term" value="P:mismatch repair"/>
    <property type="evidence" value="ECO:0007669"/>
    <property type="project" value="TreeGrafter"/>
</dbReference>
<name>A0AB39UWX7_9GAMM</name>
<organism evidence="16">
    <name type="scientific">Thermohahella caldifontis</name>
    <dbReference type="NCBI Taxonomy" id="3142973"/>
    <lineage>
        <taxon>Bacteria</taxon>
        <taxon>Pseudomonadati</taxon>
        <taxon>Pseudomonadota</taxon>
        <taxon>Gammaproteobacteria</taxon>
        <taxon>Oceanospirillales</taxon>
        <taxon>Hahellaceae</taxon>
        <taxon>Thermohahella</taxon>
    </lineage>
</organism>
<dbReference type="InterPro" id="IPR003265">
    <property type="entry name" value="HhH-GPD_domain"/>
</dbReference>
<keyword evidence="11" id="KW-0411">Iron-sulfur</keyword>
<keyword evidence="10 14" id="KW-0408">Iron</keyword>
<dbReference type="AlphaFoldDB" id="A0AB39UWX7"/>
<reference evidence="16" key="1">
    <citation type="submission" date="2024-05" db="EMBL/GenBank/DDBJ databases">
        <title>Genome sequencing of novel strain.</title>
        <authorList>
            <person name="Ganbat D."/>
            <person name="Ganbat S."/>
            <person name="Lee S.-J."/>
        </authorList>
    </citation>
    <scope>NUCLEOTIDE SEQUENCE</scope>
    <source>
        <strain evidence="16">SMD15-11</strain>
    </source>
</reference>
<sequence length="361" mass="40243">MTALLPFSTRLLDWFDRHGRHDLPWQHPRTPYRVWISEIMLQQTQVQTVIGYFERFMAAFPTLGALASASEDEVLALWAGLGYYARGRNLHRAARELVAAGQHELPGTLEGLMALPGVGRSTAGAILSMGFGRRGVILDGNVKRVLCRHRAIRSWAGERQTEQQLWQLAEALTPTERACDYTQAIMDLGATVCRRRNPLCEACPVREDCLAHAQNLTDSLPVPKPRKTVPERSVVALILHDEQGRVLVERRPGSGIWGGLWCPPLSGWDVPAEQARAQLASRFGLAADALTGLPGFQHTFTHFRLHVVPVGRRVGVEWMDQMLTRQDQDAPLSAVQARTETHGLPAPFRRWLTHSLSGEQA</sequence>
<dbReference type="SUPFAM" id="SSF55811">
    <property type="entry name" value="Nudix"/>
    <property type="match status" value="1"/>
</dbReference>
<evidence type="ECO:0000256" key="13">
    <source>
        <dbReference type="ARBA" id="ARBA00023295"/>
    </source>
</evidence>
<dbReference type="Pfam" id="PF00730">
    <property type="entry name" value="HhH-GPD"/>
    <property type="match status" value="1"/>
</dbReference>
<comment type="catalytic activity">
    <reaction evidence="1 14">
        <text>Hydrolyzes free adenine bases from 7,8-dihydro-8-oxoguanine:adenine mismatched double-stranded DNA, leaving an apurinic site.</text>
        <dbReference type="EC" id="3.2.2.31"/>
    </reaction>
</comment>
<dbReference type="GO" id="GO:0034039">
    <property type="term" value="F:8-oxo-7,8-dihydroguanine DNA N-glycosylase activity"/>
    <property type="evidence" value="ECO:0007669"/>
    <property type="project" value="TreeGrafter"/>
</dbReference>
<dbReference type="GO" id="GO:0046872">
    <property type="term" value="F:metal ion binding"/>
    <property type="evidence" value="ECO:0007669"/>
    <property type="project" value="UniProtKB-UniRule"/>
</dbReference>
<evidence type="ECO:0000256" key="7">
    <source>
        <dbReference type="ARBA" id="ARBA00022723"/>
    </source>
</evidence>
<dbReference type="SUPFAM" id="SSF48150">
    <property type="entry name" value="DNA-glycosylase"/>
    <property type="match status" value="1"/>
</dbReference>
<evidence type="ECO:0000256" key="4">
    <source>
        <dbReference type="ARBA" id="ARBA00012045"/>
    </source>
</evidence>
<dbReference type="RefSeq" id="WP_369601331.1">
    <property type="nucleotide sequence ID" value="NZ_CP154858.1"/>
</dbReference>
<dbReference type="InterPro" id="IPR015797">
    <property type="entry name" value="NUDIX_hydrolase-like_dom_sf"/>
</dbReference>
<dbReference type="SMART" id="SM00478">
    <property type="entry name" value="ENDO3c"/>
    <property type="match status" value="1"/>
</dbReference>
<evidence type="ECO:0000256" key="12">
    <source>
        <dbReference type="ARBA" id="ARBA00023204"/>
    </source>
</evidence>
<keyword evidence="8 14" id="KW-0227">DNA damage</keyword>
<dbReference type="GO" id="GO:0032357">
    <property type="term" value="F:oxidized purine DNA binding"/>
    <property type="evidence" value="ECO:0007669"/>
    <property type="project" value="TreeGrafter"/>
</dbReference>
<evidence type="ECO:0000256" key="5">
    <source>
        <dbReference type="ARBA" id="ARBA00022023"/>
    </source>
</evidence>
<keyword evidence="9 16" id="KW-0378">Hydrolase</keyword>
<keyword evidence="6" id="KW-0004">4Fe-4S</keyword>
<evidence type="ECO:0000256" key="8">
    <source>
        <dbReference type="ARBA" id="ARBA00022763"/>
    </source>
</evidence>
<keyword evidence="13 14" id="KW-0326">Glycosidase</keyword>
<evidence type="ECO:0000259" key="15">
    <source>
        <dbReference type="SMART" id="SM00478"/>
    </source>
</evidence>
<dbReference type="EC" id="3.2.2.31" evidence="4 14"/>
<dbReference type="InterPro" id="IPR003651">
    <property type="entry name" value="Endonuclease3_FeS-loop_motif"/>
</dbReference>
<dbReference type="InterPro" id="IPR005760">
    <property type="entry name" value="A/G_AdeGlyc_MutY"/>
</dbReference>
<evidence type="ECO:0000256" key="9">
    <source>
        <dbReference type="ARBA" id="ARBA00022801"/>
    </source>
</evidence>
<keyword evidence="7" id="KW-0479">Metal-binding</keyword>
<comment type="cofactor">
    <cofactor evidence="14">
        <name>[4Fe-4S] cluster</name>
        <dbReference type="ChEBI" id="CHEBI:49883"/>
    </cofactor>
    <text evidence="14">Binds 1 [4Fe-4S] cluster.</text>
</comment>
<comment type="function">
    <text evidence="2">Adenine glycosylase active on G-A mispairs. MutY also corrects error-prone DNA synthesis past GO lesions which are due to the oxidatively damaged form of guanine: 7,8-dihydro-8-oxoguanine (8-oxo-dGTP).</text>
</comment>
<dbReference type="InterPro" id="IPR044298">
    <property type="entry name" value="MIG/MutY"/>
</dbReference>
<keyword evidence="12" id="KW-0234">DNA repair</keyword>
<dbReference type="InterPro" id="IPR004035">
    <property type="entry name" value="Endouclease-III_FeS-bd_BS"/>
</dbReference>
<dbReference type="CDD" id="cd03431">
    <property type="entry name" value="NUDIX_DNA_Glycosylase_C-MutY"/>
    <property type="match status" value="1"/>
</dbReference>
<gene>
    <name evidence="16" type="primary">mutY</name>
    <name evidence="16" type="ORF">AAIA72_16225</name>
</gene>
<accession>A0AB39UWX7</accession>
<evidence type="ECO:0000256" key="10">
    <source>
        <dbReference type="ARBA" id="ARBA00023004"/>
    </source>
</evidence>
<dbReference type="GO" id="GO:0051539">
    <property type="term" value="F:4 iron, 4 sulfur cluster binding"/>
    <property type="evidence" value="ECO:0007669"/>
    <property type="project" value="UniProtKB-UniRule"/>
</dbReference>
<dbReference type="Gene3D" id="1.10.340.30">
    <property type="entry name" value="Hypothetical protein, domain 2"/>
    <property type="match status" value="1"/>
</dbReference>
<dbReference type="Pfam" id="PF00633">
    <property type="entry name" value="HHH"/>
    <property type="match status" value="1"/>
</dbReference>
<dbReference type="Gene3D" id="1.10.1670.10">
    <property type="entry name" value="Helix-hairpin-Helix base-excision DNA repair enzymes (C-terminal)"/>
    <property type="match status" value="1"/>
</dbReference>
<dbReference type="InterPro" id="IPR023170">
    <property type="entry name" value="HhH_base_excis_C"/>
</dbReference>
<dbReference type="GO" id="GO:0000701">
    <property type="term" value="F:purine-specific mismatch base pair DNA N-glycosylase activity"/>
    <property type="evidence" value="ECO:0007669"/>
    <property type="project" value="UniProtKB-EC"/>
</dbReference>